<feature type="transmembrane region" description="Helical" evidence="8">
    <location>
        <begin position="229"/>
        <end position="250"/>
    </location>
</feature>
<dbReference type="SMART" id="SM00388">
    <property type="entry name" value="HisKA"/>
    <property type="match status" value="1"/>
</dbReference>
<dbReference type="Pfam" id="PF02518">
    <property type="entry name" value="HATPase_c"/>
    <property type="match status" value="1"/>
</dbReference>
<feature type="transmembrane region" description="Helical" evidence="8">
    <location>
        <begin position="131"/>
        <end position="148"/>
    </location>
</feature>
<dbReference type="OrthoDB" id="9813151at2"/>
<dbReference type="InterPro" id="IPR036097">
    <property type="entry name" value="HisK_dim/P_sf"/>
</dbReference>
<evidence type="ECO:0000256" key="4">
    <source>
        <dbReference type="ARBA" id="ARBA00022679"/>
    </source>
</evidence>
<dbReference type="PANTHER" id="PTHR43711">
    <property type="entry name" value="TWO-COMPONENT HISTIDINE KINASE"/>
    <property type="match status" value="1"/>
</dbReference>
<keyword evidence="8" id="KW-1133">Transmembrane helix</keyword>
<dbReference type="InterPro" id="IPR003661">
    <property type="entry name" value="HisK_dim/P_dom"/>
</dbReference>
<dbReference type="PRINTS" id="PR00344">
    <property type="entry name" value="BCTRLSENSOR"/>
</dbReference>
<feature type="transmembrane region" description="Helical" evidence="8">
    <location>
        <begin position="23"/>
        <end position="44"/>
    </location>
</feature>
<evidence type="ECO:0000313" key="11">
    <source>
        <dbReference type="EMBL" id="QEC61848.1"/>
    </source>
</evidence>
<proteinExistence type="predicted"/>
<reference evidence="11 12" key="1">
    <citation type="journal article" date="2017" name="Curr. Microbiol.">
        <title>Mucilaginibacter ginsenosidivorans sp. nov., Isolated from Soil of Ginseng Field.</title>
        <authorList>
            <person name="Kim M.M."/>
            <person name="Siddiqi M.Z."/>
            <person name="Im W.T."/>
        </authorList>
    </citation>
    <scope>NUCLEOTIDE SEQUENCE [LARGE SCALE GENOMIC DNA]</scope>
    <source>
        <strain evidence="11 12">Gsoil 3017</strain>
    </source>
</reference>
<dbReference type="PROSITE" id="PS50113">
    <property type="entry name" value="PAC"/>
    <property type="match status" value="1"/>
</dbReference>
<dbReference type="SUPFAM" id="SSF55785">
    <property type="entry name" value="PYP-like sensor domain (PAS domain)"/>
    <property type="match status" value="1"/>
</dbReference>
<dbReference type="RefSeq" id="WP_147030425.1">
    <property type="nucleotide sequence ID" value="NZ_CP042436.1"/>
</dbReference>
<feature type="domain" description="PAC" evidence="10">
    <location>
        <begin position="367"/>
        <end position="419"/>
    </location>
</feature>
<evidence type="ECO:0000256" key="1">
    <source>
        <dbReference type="ARBA" id="ARBA00000085"/>
    </source>
</evidence>
<dbReference type="GO" id="GO:0000155">
    <property type="term" value="F:phosphorelay sensor kinase activity"/>
    <property type="evidence" value="ECO:0007669"/>
    <property type="project" value="InterPro"/>
</dbReference>
<comment type="catalytic activity">
    <reaction evidence="1">
        <text>ATP + protein L-histidine = ADP + protein N-phospho-L-histidine.</text>
        <dbReference type="EC" id="2.7.13.3"/>
    </reaction>
</comment>
<evidence type="ECO:0000256" key="8">
    <source>
        <dbReference type="SAM" id="Phobius"/>
    </source>
</evidence>
<dbReference type="InterPro" id="IPR036890">
    <property type="entry name" value="HATPase_C_sf"/>
</dbReference>
<feature type="transmembrane region" description="Helical" evidence="8">
    <location>
        <begin position="262"/>
        <end position="281"/>
    </location>
</feature>
<dbReference type="CDD" id="cd00082">
    <property type="entry name" value="HisKA"/>
    <property type="match status" value="1"/>
</dbReference>
<dbReference type="KEGG" id="mgin:FRZ54_04360"/>
<dbReference type="EMBL" id="CP042436">
    <property type="protein sequence ID" value="QEC61848.1"/>
    <property type="molecule type" value="Genomic_DNA"/>
</dbReference>
<organism evidence="11 12">
    <name type="scientific">Mucilaginibacter ginsenosidivorans</name>
    <dbReference type="NCBI Taxonomy" id="398053"/>
    <lineage>
        <taxon>Bacteria</taxon>
        <taxon>Pseudomonadati</taxon>
        <taxon>Bacteroidota</taxon>
        <taxon>Sphingobacteriia</taxon>
        <taxon>Sphingobacteriales</taxon>
        <taxon>Sphingobacteriaceae</taxon>
        <taxon>Mucilaginibacter</taxon>
    </lineage>
</organism>
<dbReference type="Pfam" id="PF00512">
    <property type="entry name" value="HisKA"/>
    <property type="match status" value="1"/>
</dbReference>
<name>A0A5B8USJ6_9SPHI</name>
<dbReference type="CDD" id="cd00130">
    <property type="entry name" value="PAS"/>
    <property type="match status" value="1"/>
</dbReference>
<sequence length="651" mass="72270">MQKKTAFFAPENNRVKVDKWENIPLWCAGTVVSIAILALIGWCFDISAFKAFMSDGINMTVNTAHLLILGGLSLALLHSGQVKAARILLTVSLLFALVIIYEHIAGVNLHIDRFPDAVYADKAKVENSGRTPLLMALYTVLSSTALLLSSAKRYYTAQFISTTLVVLIYISLLGILFHFFGFNFSSGVAGPAFHTAASLLLLAVGTILLEPDEGWIKLLYRRIARKNLLIYLLGYILAAAPLFAAMYLFVMKNSTIAPASDMLVLFLLTIILSVPVVYFLIQLFNRLDEEVRGAHEQLRIAVHASGSGVWDIDLHMGTLTYSDQFAHLLNATNKPMVNAKALWFRLHADDVDMAQTAFTKAVRSGRLEFKARILAENGRIRWLQFYGETQRDKNGTAIRMLGTVMDITAQKELEQQKDEFISVASHELKTPLTSLKSYVQLAHMKAKPLEDQAISGMLERAETQVNKMTRMIGDFLNAAQSEAGKMVLNKEEFLLDELIREVIADLSVNNRKQPISLNDSLPVKINADREKIAQVLANLIGNAVKYSIGEKPVTLHCRREHGRALVRIDDHGIGISDEDKLHLFDRFYRSGNPNTRTISGFGIGLYVSAEIVKLHGGTIGVESEIGKGSSFWFDLPATTTVSNPVEQLTMK</sequence>
<feature type="transmembrane region" description="Helical" evidence="8">
    <location>
        <begin position="56"/>
        <end position="77"/>
    </location>
</feature>
<protein>
    <recommendedName>
        <fullName evidence="2">histidine kinase</fullName>
        <ecNumber evidence="2">2.7.13.3</ecNumber>
    </recommendedName>
</protein>
<dbReference type="InterPro" id="IPR000700">
    <property type="entry name" value="PAS-assoc_C"/>
</dbReference>
<keyword evidence="3" id="KW-0597">Phosphoprotein</keyword>
<dbReference type="InterPro" id="IPR035965">
    <property type="entry name" value="PAS-like_dom_sf"/>
</dbReference>
<feature type="domain" description="Histidine kinase" evidence="9">
    <location>
        <begin position="423"/>
        <end position="639"/>
    </location>
</feature>
<evidence type="ECO:0000259" key="10">
    <source>
        <dbReference type="PROSITE" id="PS50113"/>
    </source>
</evidence>
<dbReference type="Pfam" id="PF08447">
    <property type="entry name" value="PAS_3"/>
    <property type="match status" value="1"/>
</dbReference>
<evidence type="ECO:0000256" key="3">
    <source>
        <dbReference type="ARBA" id="ARBA00022553"/>
    </source>
</evidence>
<dbReference type="SMART" id="SM00086">
    <property type="entry name" value="PAC"/>
    <property type="match status" value="1"/>
</dbReference>
<dbReference type="Proteomes" id="UP000321479">
    <property type="component" value="Chromosome"/>
</dbReference>
<keyword evidence="4" id="KW-0808">Transferase</keyword>
<dbReference type="InterPro" id="IPR013655">
    <property type="entry name" value="PAS_fold_3"/>
</dbReference>
<dbReference type="EC" id="2.7.13.3" evidence="2"/>
<dbReference type="InterPro" id="IPR004358">
    <property type="entry name" value="Sig_transdc_His_kin-like_C"/>
</dbReference>
<dbReference type="InterPro" id="IPR003594">
    <property type="entry name" value="HATPase_dom"/>
</dbReference>
<evidence type="ECO:0000256" key="2">
    <source>
        <dbReference type="ARBA" id="ARBA00012438"/>
    </source>
</evidence>
<keyword evidence="6" id="KW-0902">Two-component regulatory system</keyword>
<dbReference type="SMART" id="SM00387">
    <property type="entry name" value="HATPase_c"/>
    <property type="match status" value="1"/>
</dbReference>
<dbReference type="InterPro" id="IPR005467">
    <property type="entry name" value="His_kinase_dom"/>
</dbReference>
<dbReference type="InterPro" id="IPR050736">
    <property type="entry name" value="Sensor_HK_Regulatory"/>
</dbReference>
<gene>
    <name evidence="11" type="ORF">FRZ54_04360</name>
</gene>
<dbReference type="FunFam" id="3.30.565.10:FF:000006">
    <property type="entry name" value="Sensor histidine kinase WalK"/>
    <property type="match status" value="1"/>
</dbReference>
<dbReference type="SUPFAM" id="SSF55874">
    <property type="entry name" value="ATPase domain of HSP90 chaperone/DNA topoisomerase II/histidine kinase"/>
    <property type="match status" value="1"/>
</dbReference>
<dbReference type="AlphaFoldDB" id="A0A5B8USJ6"/>
<evidence type="ECO:0000256" key="7">
    <source>
        <dbReference type="ARBA" id="ARBA00023136"/>
    </source>
</evidence>
<evidence type="ECO:0000259" key="9">
    <source>
        <dbReference type="PROSITE" id="PS50109"/>
    </source>
</evidence>
<feature type="transmembrane region" description="Helical" evidence="8">
    <location>
        <begin position="89"/>
        <end position="111"/>
    </location>
</feature>
<keyword evidence="5" id="KW-0418">Kinase</keyword>
<dbReference type="PROSITE" id="PS50109">
    <property type="entry name" value="HIS_KIN"/>
    <property type="match status" value="1"/>
</dbReference>
<keyword evidence="8" id="KW-0812">Transmembrane</keyword>
<accession>A0A5B8USJ6</accession>
<dbReference type="Gene3D" id="1.10.287.130">
    <property type="match status" value="1"/>
</dbReference>
<feature type="transmembrane region" description="Helical" evidence="8">
    <location>
        <begin position="160"/>
        <end position="180"/>
    </location>
</feature>
<evidence type="ECO:0000313" key="12">
    <source>
        <dbReference type="Proteomes" id="UP000321479"/>
    </source>
</evidence>
<feature type="transmembrane region" description="Helical" evidence="8">
    <location>
        <begin position="192"/>
        <end position="209"/>
    </location>
</feature>
<dbReference type="FunFam" id="1.10.287.130:FF:000001">
    <property type="entry name" value="Two-component sensor histidine kinase"/>
    <property type="match status" value="1"/>
</dbReference>
<dbReference type="Gene3D" id="3.30.565.10">
    <property type="entry name" value="Histidine kinase-like ATPase, C-terminal domain"/>
    <property type="match status" value="1"/>
</dbReference>
<evidence type="ECO:0000256" key="6">
    <source>
        <dbReference type="ARBA" id="ARBA00023012"/>
    </source>
</evidence>
<dbReference type="InterPro" id="IPR000014">
    <property type="entry name" value="PAS"/>
</dbReference>
<dbReference type="Gene3D" id="2.10.70.100">
    <property type="match status" value="1"/>
</dbReference>
<keyword evidence="12" id="KW-1185">Reference proteome</keyword>
<dbReference type="PANTHER" id="PTHR43711:SF1">
    <property type="entry name" value="HISTIDINE KINASE 1"/>
    <property type="match status" value="1"/>
</dbReference>
<dbReference type="Gene3D" id="3.30.450.20">
    <property type="entry name" value="PAS domain"/>
    <property type="match status" value="1"/>
</dbReference>
<dbReference type="InterPro" id="IPR001610">
    <property type="entry name" value="PAC"/>
</dbReference>
<keyword evidence="7 8" id="KW-0472">Membrane</keyword>
<evidence type="ECO:0000256" key="5">
    <source>
        <dbReference type="ARBA" id="ARBA00022777"/>
    </source>
</evidence>
<dbReference type="SUPFAM" id="SSF47384">
    <property type="entry name" value="Homodimeric domain of signal transducing histidine kinase"/>
    <property type="match status" value="1"/>
</dbReference>